<proteinExistence type="predicted"/>
<protein>
    <submittedName>
        <fullName evidence="1">Uncharacterized protein</fullName>
    </submittedName>
</protein>
<gene>
    <name evidence="1" type="ORF">Prudu_015960</name>
</gene>
<evidence type="ECO:0000313" key="1">
    <source>
        <dbReference type="EMBL" id="BBH04743.1"/>
    </source>
</evidence>
<name>A0A4Y1RM48_PRUDU</name>
<reference evidence="1" key="1">
    <citation type="journal article" date="2019" name="Science">
        <title>Mutation of a bHLH transcription factor allowed almond domestication.</title>
        <authorList>
            <person name="Sanchez-Perez R."/>
            <person name="Pavan S."/>
            <person name="Mazzeo R."/>
            <person name="Moldovan C."/>
            <person name="Aiese Cigliano R."/>
            <person name="Del Cueto J."/>
            <person name="Ricciardi F."/>
            <person name="Lotti C."/>
            <person name="Ricciardi L."/>
            <person name="Dicenta F."/>
            <person name="Lopez-Marques R.L."/>
            <person name="Lindberg Moller B."/>
        </authorList>
    </citation>
    <scope>NUCLEOTIDE SEQUENCE</scope>
</reference>
<accession>A0A4Y1RM48</accession>
<organism evidence="1">
    <name type="scientific">Prunus dulcis</name>
    <name type="common">Almond</name>
    <name type="synonym">Amygdalus dulcis</name>
    <dbReference type="NCBI Taxonomy" id="3755"/>
    <lineage>
        <taxon>Eukaryota</taxon>
        <taxon>Viridiplantae</taxon>
        <taxon>Streptophyta</taxon>
        <taxon>Embryophyta</taxon>
        <taxon>Tracheophyta</taxon>
        <taxon>Spermatophyta</taxon>
        <taxon>Magnoliopsida</taxon>
        <taxon>eudicotyledons</taxon>
        <taxon>Gunneridae</taxon>
        <taxon>Pentapetalae</taxon>
        <taxon>rosids</taxon>
        <taxon>fabids</taxon>
        <taxon>Rosales</taxon>
        <taxon>Rosaceae</taxon>
        <taxon>Amygdaloideae</taxon>
        <taxon>Amygdaleae</taxon>
        <taxon>Prunus</taxon>
    </lineage>
</organism>
<dbReference type="AlphaFoldDB" id="A0A4Y1RM48"/>
<dbReference type="EMBL" id="AP019302">
    <property type="protein sequence ID" value="BBH04743.1"/>
    <property type="molecule type" value="Genomic_DNA"/>
</dbReference>
<sequence>MRSVFTAGSLTCLMCKVGYNFRMKLESCSWDLIFVKILHGAVVLDLSGPRVDTDCKHKYGMRLTDIVLVPWLAQRRRSGLCSLRLAGEY</sequence>